<dbReference type="AlphaFoldDB" id="A0A1I7T3N0"/>
<dbReference type="PANTHER" id="PTHR21503:SF8">
    <property type="entry name" value="F-BOX ASSOCIATED DOMAIN-CONTAINING PROTEIN-RELATED"/>
    <property type="match status" value="1"/>
</dbReference>
<dbReference type="PANTHER" id="PTHR21503">
    <property type="entry name" value="F-BOX-CONTAINING HYPOTHETICAL PROTEIN C.ELEGANS"/>
    <property type="match status" value="1"/>
</dbReference>
<accession>A0A1I7T3N0</accession>
<proteinExistence type="predicted"/>
<organism evidence="2 3">
    <name type="scientific">Caenorhabditis tropicalis</name>
    <dbReference type="NCBI Taxonomy" id="1561998"/>
    <lineage>
        <taxon>Eukaryota</taxon>
        <taxon>Metazoa</taxon>
        <taxon>Ecdysozoa</taxon>
        <taxon>Nematoda</taxon>
        <taxon>Chromadorea</taxon>
        <taxon>Rhabditida</taxon>
        <taxon>Rhabditina</taxon>
        <taxon>Rhabditomorpha</taxon>
        <taxon>Rhabditoidea</taxon>
        <taxon>Rhabditidae</taxon>
        <taxon>Peloderinae</taxon>
        <taxon>Caenorhabditis</taxon>
    </lineage>
</organism>
<protein>
    <submittedName>
        <fullName evidence="3">F-box domain-containing protein</fullName>
    </submittedName>
</protein>
<sequence length="191" mass="22357">MCTFPLTRLPDVPRILIIRLMDICEQVNLALSSKKMEQYIRFTKIRYFDYCQISIKEEDFTIHLDHGCIKSDAEYRVYRETVKLIGNEMKPWFNEDLPVVENTIAVLERLQTTFSCIETEVVIRITQPTEINKIFDALDNFVYVSLVEAKPETATVNAIMESFKKGRQISIYSSEMPSDYYHPNASLYFIL</sequence>
<evidence type="ECO:0000313" key="3">
    <source>
        <dbReference type="WBParaSite" id="Csp11.Scaffold492.g2102.t2"/>
    </source>
</evidence>
<evidence type="ECO:0000313" key="2">
    <source>
        <dbReference type="Proteomes" id="UP000095282"/>
    </source>
</evidence>
<keyword evidence="2" id="KW-1185">Reference proteome</keyword>
<dbReference type="WBParaSite" id="Csp11.Scaffold492.g2102.t2">
    <property type="protein sequence ID" value="Csp11.Scaffold492.g2102.t2"/>
    <property type="gene ID" value="Csp11.Scaffold492.g2102"/>
</dbReference>
<name>A0A1I7T3N0_9PELO</name>
<reference evidence="3" key="1">
    <citation type="submission" date="2016-11" db="UniProtKB">
        <authorList>
            <consortium name="WormBaseParasite"/>
        </authorList>
    </citation>
    <scope>IDENTIFICATION</scope>
</reference>
<dbReference type="Pfam" id="PF00646">
    <property type="entry name" value="F-box"/>
    <property type="match status" value="1"/>
</dbReference>
<evidence type="ECO:0000259" key="1">
    <source>
        <dbReference type="Pfam" id="PF00646"/>
    </source>
</evidence>
<dbReference type="InterPro" id="IPR001810">
    <property type="entry name" value="F-box_dom"/>
</dbReference>
<dbReference type="Proteomes" id="UP000095282">
    <property type="component" value="Unplaced"/>
</dbReference>
<feature type="domain" description="F-box" evidence="1">
    <location>
        <begin position="6"/>
        <end position="41"/>
    </location>
</feature>